<keyword evidence="3 10" id="KW-0813">Transport</keyword>
<dbReference type="PROSITE" id="PS01327">
    <property type="entry name" value="MSCL"/>
    <property type="match status" value="1"/>
</dbReference>
<sequence length="153" mass="16828">MFKDFRNFLMRGNVLDMAVGIIIGIAFGAIVTSLVNDIIMPPIGLLLGKVNFADLFINLSNKTYKTLAEAKAAGAPTINYGAFINTLINFIIIAFVIFLIVMWFTKMSKIHQKPQPAAAVTTKECPYCKTMIPIDATRCPNCTSYLDDKGKNA</sequence>
<keyword evidence="9 10" id="KW-0407">Ion channel</keyword>
<dbReference type="NCBIfam" id="TIGR00220">
    <property type="entry name" value="mscL"/>
    <property type="match status" value="1"/>
</dbReference>
<evidence type="ECO:0000256" key="7">
    <source>
        <dbReference type="ARBA" id="ARBA00023065"/>
    </source>
</evidence>
<dbReference type="Pfam" id="PF01741">
    <property type="entry name" value="MscL"/>
    <property type="match status" value="1"/>
</dbReference>
<dbReference type="InterPro" id="IPR019823">
    <property type="entry name" value="Mechanosensitive_channel_CS"/>
</dbReference>
<evidence type="ECO:0000256" key="9">
    <source>
        <dbReference type="ARBA" id="ARBA00023303"/>
    </source>
</evidence>
<dbReference type="PRINTS" id="PR01264">
    <property type="entry name" value="MECHCHANNEL"/>
</dbReference>
<comment type="subunit">
    <text evidence="10">Homopentamer.</text>
</comment>
<evidence type="ECO:0000256" key="3">
    <source>
        <dbReference type="ARBA" id="ARBA00022448"/>
    </source>
</evidence>
<keyword evidence="6 10" id="KW-1133">Transmembrane helix</keyword>
<comment type="subcellular location">
    <subcellularLocation>
        <location evidence="1 10">Cell membrane</location>
        <topology evidence="1 10">Multi-pass membrane protein</topology>
    </subcellularLocation>
</comment>
<comment type="caution">
    <text evidence="11">The sequence shown here is derived from an EMBL/GenBank/DDBJ whole genome shotgun (WGS) entry which is preliminary data.</text>
</comment>
<name>A0A7V3VS23_9BACT</name>
<dbReference type="HAMAP" id="MF_00115">
    <property type="entry name" value="MscL"/>
    <property type="match status" value="1"/>
</dbReference>
<evidence type="ECO:0000256" key="2">
    <source>
        <dbReference type="ARBA" id="ARBA00007254"/>
    </source>
</evidence>
<comment type="function">
    <text evidence="10">Channel that opens in response to stretch forces in the membrane lipid bilayer. May participate in the regulation of osmotic pressure changes within the cell.</text>
</comment>
<accession>A0A7V3VS23</accession>
<comment type="similarity">
    <text evidence="2 10">Belongs to the MscL family.</text>
</comment>
<keyword evidence="5 10" id="KW-0812">Transmembrane</keyword>
<dbReference type="GO" id="GO:0005886">
    <property type="term" value="C:plasma membrane"/>
    <property type="evidence" value="ECO:0007669"/>
    <property type="project" value="UniProtKB-SubCell"/>
</dbReference>
<evidence type="ECO:0000256" key="8">
    <source>
        <dbReference type="ARBA" id="ARBA00023136"/>
    </source>
</evidence>
<evidence type="ECO:0000256" key="1">
    <source>
        <dbReference type="ARBA" id="ARBA00004651"/>
    </source>
</evidence>
<dbReference type="SUPFAM" id="SSF81330">
    <property type="entry name" value="Gated mechanosensitive channel"/>
    <property type="match status" value="1"/>
</dbReference>
<keyword evidence="7 10" id="KW-0406">Ion transport</keyword>
<evidence type="ECO:0000256" key="6">
    <source>
        <dbReference type="ARBA" id="ARBA00022989"/>
    </source>
</evidence>
<dbReference type="InterPro" id="IPR001185">
    <property type="entry name" value="MS_channel"/>
</dbReference>
<dbReference type="AlphaFoldDB" id="A0A7V3VS23"/>
<keyword evidence="4 10" id="KW-1003">Cell membrane</keyword>
<dbReference type="Gene3D" id="1.10.1200.120">
    <property type="entry name" value="Large-conductance mechanosensitive channel, MscL, domain 1"/>
    <property type="match status" value="1"/>
</dbReference>
<proteinExistence type="inferred from homology"/>
<dbReference type="EMBL" id="DTPE01000051">
    <property type="protein sequence ID" value="HGE74719.1"/>
    <property type="molecule type" value="Genomic_DNA"/>
</dbReference>
<protein>
    <recommendedName>
        <fullName evidence="10">Large-conductance mechanosensitive channel</fullName>
    </recommendedName>
</protein>
<dbReference type="GO" id="GO:0008381">
    <property type="term" value="F:mechanosensitive monoatomic ion channel activity"/>
    <property type="evidence" value="ECO:0007669"/>
    <property type="project" value="UniProtKB-UniRule"/>
</dbReference>
<dbReference type="InterPro" id="IPR037673">
    <property type="entry name" value="MSC/AndL"/>
</dbReference>
<dbReference type="InterPro" id="IPR036019">
    <property type="entry name" value="MscL_channel"/>
</dbReference>
<evidence type="ECO:0000256" key="4">
    <source>
        <dbReference type="ARBA" id="ARBA00022475"/>
    </source>
</evidence>
<dbReference type="PANTHER" id="PTHR30266:SF2">
    <property type="entry name" value="LARGE-CONDUCTANCE MECHANOSENSITIVE CHANNEL"/>
    <property type="match status" value="1"/>
</dbReference>
<feature type="transmembrane region" description="Helical" evidence="10">
    <location>
        <begin position="82"/>
        <end position="104"/>
    </location>
</feature>
<evidence type="ECO:0000256" key="5">
    <source>
        <dbReference type="ARBA" id="ARBA00022692"/>
    </source>
</evidence>
<evidence type="ECO:0000313" key="11">
    <source>
        <dbReference type="EMBL" id="HGE74719.1"/>
    </source>
</evidence>
<evidence type="ECO:0000256" key="10">
    <source>
        <dbReference type="HAMAP-Rule" id="MF_00115"/>
    </source>
</evidence>
<dbReference type="PANTHER" id="PTHR30266">
    <property type="entry name" value="MECHANOSENSITIVE CHANNEL MSCL"/>
    <property type="match status" value="1"/>
</dbReference>
<feature type="transmembrane region" description="Helical" evidence="10">
    <location>
        <begin position="12"/>
        <end position="35"/>
    </location>
</feature>
<gene>
    <name evidence="10 11" type="primary">mscL</name>
    <name evidence="11" type="ORF">ENX73_01155</name>
</gene>
<reference evidence="11" key="1">
    <citation type="journal article" date="2020" name="mSystems">
        <title>Genome- and Community-Level Interaction Insights into Carbon Utilization and Element Cycling Functions of Hydrothermarchaeota in Hydrothermal Sediment.</title>
        <authorList>
            <person name="Zhou Z."/>
            <person name="Liu Y."/>
            <person name="Xu W."/>
            <person name="Pan J."/>
            <person name="Luo Z.H."/>
            <person name="Li M."/>
        </authorList>
    </citation>
    <scope>NUCLEOTIDE SEQUENCE [LARGE SCALE GENOMIC DNA]</scope>
    <source>
        <strain evidence="11">SpSt-966</strain>
    </source>
</reference>
<keyword evidence="8 10" id="KW-0472">Membrane</keyword>
<organism evidence="11">
    <name type="scientific">Mesoaciditoga lauensis</name>
    <dbReference type="NCBI Taxonomy" id="1495039"/>
    <lineage>
        <taxon>Bacteria</taxon>
        <taxon>Thermotogati</taxon>
        <taxon>Thermotogota</taxon>
        <taxon>Thermotogae</taxon>
        <taxon>Mesoaciditogales</taxon>
        <taxon>Mesoaciditogaceae</taxon>
        <taxon>Mesoaciditoga</taxon>
    </lineage>
</organism>